<proteinExistence type="predicted"/>
<dbReference type="Proteomes" id="UP000539953">
    <property type="component" value="Unassembled WGS sequence"/>
</dbReference>
<accession>A0A7W8FU75</accession>
<comment type="caution">
    <text evidence="1">The sequence shown here is derived from an EMBL/GenBank/DDBJ whole genome shotgun (WGS) entry which is preliminary data.</text>
</comment>
<evidence type="ECO:0000313" key="1">
    <source>
        <dbReference type="EMBL" id="MBB5182304.1"/>
    </source>
</evidence>
<dbReference type="AlphaFoldDB" id="A0A7W8FU75"/>
<sequence>MSTVITMIVIAILFILAVRHVIQHGACDEDCSHCGHMCSAKGGETLYERYRKDHPKKITNTAE</sequence>
<evidence type="ECO:0000313" key="2">
    <source>
        <dbReference type="Proteomes" id="UP000539953"/>
    </source>
</evidence>
<reference evidence="1 2" key="1">
    <citation type="submission" date="2020-08" db="EMBL/GenBank/DDBJ databases">
        <title>Genomic Encyclopedia of Type Strains, Phase IV (KMG-IV): sequencing the most valuable type-strain genomes for metagenomic binning, comparative biology and taxonomic classification.</title>
        <authorList>
            <person name="Goeker M."/>
        </authorList>
    </citation>
    <scope>NUCLEOTIDE SEQUENCE [LARGE SCALE GENOMIC DNA]</scope>
    <source>
        <strain evidence="1 2">DSM 25799</strain>
    </source>
</reference>
<protein>
    <submittedName>
        <fullName evidence="1">Biotin synthase-like enzyme</fullName>
    </submittedName>
</protein>
<organism evidence="1 2">
    <name type="scientific">Catenisphaera adipataccumulans</name>
    <dbReference type="NCBI Taxonomy" id="700500"/>
    <lineage>
        <taxon>Bacteria</taxon>
        <taxon>Bacillati</taxon>
        <taxon>Bacillota</taxon>
        <taxon>Erysipelotrichia</taxon>
        <taxon>Erysipelotrichales</taxon>
        <taxon>Erysipelotrichaceae</taxon>
        <taxon>Catenisphaera</taxon>
    </lineage>
</organism>
<keyword evidence="2" id="KW-1185">Reference proteome</keyword>
<name>A0A7W8FU75_9FIRM</name>
<dbReference type="RefSeq" id="WP_183326847.1">
    <property type="nucleotide sequence ID" value="NZ_JACHHK010000001.1"/>
</dbReference>
<gene>
    <name evidence="1" type="ORF">HNQ47_000307</name>
</gene>
<dbReference type="EMBL" id="JACHHK010000001">
    <property type="protein sequence ID" value="MBB5182304.1"/>
    <property type="molecule type" value="Genomic_DNA"/>
</dbReference>